<feature type="transmembrane region" description="Helical" evidence="1">
    <location>
        <begin position="37"/>
        <end position="59"/>
    </location>
</feature>
<dbReference type="EMBL" id="CABPRZ010000016">
    <property type="protein sequence ID" value="VVE32152.1"/>
    <property type="molecule type" value="Genomic_DNA"/>
</dbReference>
<proteinExistence type="predicted"/>
<dbReference type="RefSeq" id="WP_150698433.1">
    <property type="nucleotide sequence ID" value="NZ_CABPRZ010000016.1"/>
</dbReference>
<dbReference type="Proteomes" id="UP000414233">
    <property type="component" value="Unassembled WGS sequence"/>
</dbReference>
<keyword evidence="1" id="KW-0812">Transmembrane</keyword>
<reference evidence="2 3" key="1">
    <citation type="submission" date="2019-08" db="EMBL/GenBank/DDBJ databases">
        <authorList>
            <person name="Peeters C."/>
        </authorList>
    </citation>
    <scope>NUCLEOTIDE SEQUENCE [LARGE SCALE GENOMIC DNA]</scope>
    <source>
        <strain evidence="2 3">LMG 30175</strain>
    </source>
</reference>
<evidence type="ECO:0000313" key="3">
    <source>
        <dbReference type="Proteomes" id="UP000414233"/>
    </source>
</evidence>
<keyword evidence="3" id="KW-1185">Reference proteome</keyword>
<accession>A0A5E4X7E4</accession>
<organism evidence="2 3">
    <name type="scientific">Pandoraea terrae</name>
    <dbReference type="NCBI Taxonomy" id="1537710"/>
    <lineage>
        <taxon>Bacteria</taxon>
        <taxon>Pseudomonadati</taxon>
        <taxon>Pseudomonadota</taxon>
        <taxon>Betaproteobacteria</taxon>
        <taxon>Burkholderiales</taxon>
        <taxon>Burkholderiaceae</taxon>
        <taxon>Pandoraea</taxon>
    </lineage>
</organism>
<keyword evidence="1" id="KW-1133">Transmembrane helix</keyword>
<protein>
    <submittedName>
        <fullName evidence="2">Uncharacterized protein</fullName>
    </submittedName>
</protein>
<evidence type="ECO:0000313" key="2">
    <source>
        <dbReference type="EMBL" id="VVE32152.1"/>
    </source>
</evidence>
<keyword evidence="1" id="KW-0472">Membrane</keyword>
<evidence type="ECO:0000256" key="1">
    <source>
        <dbReference type="SAM" id="Phobius"/>
    </source>
</evidence>
<gene>
    <name evidence="2" type="ORF">PTE30175_03613</name>
</gene>
<sequence>MHIRWKKVYSSGWGTIHHEAPRTVPSATERQQTFQRLLTVLITLSLGGFVLMTVGAALVGK</sequence>
<name>A0A5E4X7E4_9BURK</name>
<dbReference type="AlphaFoldDB" id="A0A5E4X7E4"/>